<dbReference type="AlphaFoldDB" id="A0A512AT16"/>
<dbReference type="EMBL" id="BJYS01000001">
    <property type="protein sequence ID" value="GEO02727.1"/>
    <property type="molecule type" value="Genomic_DNA"/>
</dbReference>
<dbReference type="OrthoDB" id="622163at2"/>
<dbReference type="Gene3D" id="1.25.40.390">
    <property type="match status" value="1"/>
</dbReference>
<dbReference type="Pfam" id="PF12771">
    <property type="entry name" value="SusD-like_2"/>
    <property type="match status" value="1"/>
</dbReference>
<protein>
    <recommendedName>
        <fullName evidence="4">SusD/RagB family nutrient-binding outer membrane lipoprotein</fullName>
    </recommendedName>
</protein>
<feature type="chain" id="PRO_5022100433" description="SusD/RagB family nutrient-binding outer membrane lipoprotein" evidence="1">
    <location>
        <begin position="23"/>
        <end position="513"/>
    </location>
</feature>
<organism evidence="2 3">
    <name type="scientific">Adhaeribacter aerolatus</name>
    <dbReference type="NCBI Taxonomy" id="670289"/>
    <lineage>
        <taxon>Bacteria</taxon>
        <taxon>Pseudomonadati</taxon>
        <taxon>Bacteroidota</taxon>
        <taxon>Cytophagia</taxon>
        <taxon>Cytophagales</taxon>
        <taxon>Hymenobacteraceae</taxon>
        <taxon>Adhaeribacter</taxon>
    </lineage>
</organism>
<dbReference type="SUPFAM" id="SSF48452">
    <property type="entry name" value="TPR-like"/>
    <property type="match status" value="1"/>
</dbReference>
<gene>
    <name evidence="2" type="ORF">AAE02nite_03910</name>
</gene>
<reference evidence="2 3" key="1">
    <citation type="submission" date="2019-07" db="EMBL/GenBank/DDBJ databases">
        <title>Whole genome shotgun sequence of Adhaeribacter aerolatus NBRC 106133.</title>
        <authorList>
            <person name="Hosoyama A."/>
            <person name="Uohara A."/>
            <person name="Ohji S."/>
            <person name="Ichikawa N."/>
        </authorList>
    </citation>
    <scope>NUCLEOTIDE SEQUENCE [LARGE SCALE GENOMIC DNA]</scope>
    <source>
        <strain evidence="2 3">NBRC 106133</strain>
    </source>
</reference>
<accession>A0A512AT16</accession>
<proteinExistence type="predicted"/>
<sequence length="513" mass="57064">MKKHIYAVFALFMLLTAAGCQDDFFDINDNPNAPTEESITPQLLLPLTLHVTAARMATEYDFVGHWMGYWSRSGSYGTSLPLENYNITSSYQATQWNNASTSDQINLTGWYNNLADIDLMERKAAASGQTFYQGMAKVLKSIGFMYLVDQYNNVPYSEAFNLSEHILPGYDKGEDIYDSLLVELDQAATLFASADVLANPGIEDADIMFHGDAKMWRKLANTQRLKLLIHQSEVISPAEVQAVITRINADGSGFLMSGETASVQPGYNQSAGQQNPYWNAFKQTPQGGVADDFNRANNYILNKLRSNGDIRYQYYFSQANTPVGGNLYYGYNFGEILPNNDPYQAVNSSNVAGPGLAKSPSQPQWLFTSVESLFLQAEAIQRGWIPGNPKEAFQNAVRESFTWLGVTNATATVNTYLAQDNPLVNYDAATDKVRFIVMQKYLSLVGINNFEAWVDYRRLGVPTDLPLSLNPGRAGRGVPKRLAYPQSEYSYNAANVEAQGEINPQTSAVFWDK</sequence>
<keyword evidence="3" id="KW-1185">Reference proteome</keyword>
<dbReference type="InterPro" id="IPR011990">
    <property type="entry name" value="TPR-like_helical_dom_sf"/>
</dbReference>
<evidence type="ECO:0000256" key="1">
    <source>
        <dbReference type="SAM" id="SignalP"/>
    </source>
</evidence>
<keyword evidence="1" id="KW-0732">Signal</keyword>
<comment type="caution">
    <text evidence="2">The sequence shown here is derived from an EMBL/GenBank/DDBJ whole genome shotgun (WGS) entry which is preliminary data.</text>
</comment>
<evidence type="ECO:0000313" key="3">
    <source>
        <dbReference type="Proteomes" id="UP000321532"/>
    </source>
</evidence>
<dbReference type="Proteomes" id="UP000321532">
    <property type="component" value="Unassembled WGS sequence"/>
</dbReference>
<dbReference type="PROSITE" id="PS51257">
    <property type="entry name" value="PROKAR_LIPOPROTEIN"/>
    <property type="match status" value="1"/>
</dbReference>
<name>A0A512AT16_9BACT</name>
<evidence type="ECO:0000313" key="2">
    <source>
        <dbReference type="EMBL" id="GEO02727.1"/>
    </source>
</evidence>
<dbReference type="RefSeq" id="WP_146894748.1">
    <property type="nucleotide sequence ID" value="NZ_BJYS01000001.1"/>
</dbReference>
<evidence type="ECO:0008006" key="4">
    <source>
        <dbReference type="Google" id="ProtNLM"/>
    </source>
</evidence>
<feature type="signal peptide" evidence="1">
    <location>
        <begin position="1"/>
        <end position="22"/>
    </location>
</feature>
<dbReference type="InterPro" id="IPR041662">
    <property type="entry name" value="SusD-like_2"/>
</dbReference>